<gene>
    <name evidence="2" type="ORF">K1X13_02220</name>
</gene>
<keyword evidence="3" id="KW-1185">Reference proteome</keyword>
<protein>
    <submittedName>
        <fullName evidence="2">Dihydrofolate reductase family protein</fullName>
    </submittedName>
</protein>
<dbReference type="InterPro" id="IPR024072">
    <property type="entry name" value="DHFR-like_dom_sf"/>
</dbReference>
<dbReference type="PANTHER" id="PTHR38011">
    <property type="entry name" value="DIHYDROFOLATE REDUCTASE FAMILY PROTEIN (AFU_ORTHOLOGUE AFUA_8G06820)"/>
    <property type="match status" value="1"/>
</dbReference>
<reference evidence="2 3" key="1">
    <citation type="submission" date="2021-08" db="EMBL/GenBank/DDBJ databases">
        <title>Nocardioides bacterium WL0053 sp. nov., isolated from the sediment.</title>
        <authorList>
            <person name="Wang L."/>
            <person name="Zhang D."/>
            <person name="Zhang A."/>
        </authorList>
    </citation>
    <scope>NUCLEOTIDE SEQUENCE [LARGE SCALE GENOMIC DNA]</scope>
    <source>
        <strain evidence="2 3">WL0053</strain>
    </source>
</reference>
<evidence type="ECO:0000313" key="2">
    <source>
        <dbReference type="EMBL" id="MBY9073628.1"/>
    </source>
</evidence>
<dbReference type="InterPro" id="IPR050765">
    <property type="entry name" value="Riboflavin_Biosynth_HTPR"/>
</dbReference>
<accession>A0ABS7RHT2</accession>
<comment type="caution">
    <text evidence="2">The sequence shown here is derived from an EMBL/GenBank/DDBJ whole genome shotgun (WGS) entry which is preliminary data.</text>
</comment>
<proteinExistence type="predicted"/>
<feature type="domain" description="Bacterial bifunctional deaminase-reductase C-terminal" evidence="1">
    <location>
        <begin position="8"/>
        <end position="154"/>
    </location>
</feature>
<name>A0ABS7RHT2_9ACTN</name>
<dbReference type="RefSeq" id="WP_221023408.1">
    <property type="nucleotide sequence ID" value="NZ_JAIEZQ010000001.1"/>
</dbReference>
<dbReference type="Proteomes" id="UP000754710">
    <property type="component" value="Unassembled WGS sequence"/>
</dbReference>
<dbReference type="InterPro" id="IPR002734">
    <property type="entry name" value="RibDG_C"/>
</dbReference>
<organism evidence="2 3">
    <name type="scientific">Nocardioides jiangsuensis</name>
    <dbReference type="NCBI Taxonomy" id="2866161"/>
    <lineage>
        <taxon>Bacteria</taxon>
        <taxon>Bacillati</taxon>
        <taxon>Actinomycetota</taxon>
        <taxon>Actinomycetes</taxon>
        <taxon>Propionibacteriales</taxon>
        <taxon>Nocardioidaceae</taxon>
        <taxon>Nocardioides</taxon>
    </lineage>
</organism>
<dbReference type="Gene3D" id="3.40.430.10">
    <property type="entry name" value="Dihydrofolate Reductase, subunit A"/>
    <property type="match status" value="1"/>
</dbReference>
<sequence>MTSTVYLTASSLDGYIATEDNDLSWLFQFEGEDPTNPYVDFIDNVGALAMGATTYAWILEHETGAWAYGDRPTWVFTHHDDLPPKQGADITFTDSDVARVHAEMVEAAAGRDVWLVGGGDLVGQFLDRDLLDEIWVSFTPVLLGGGAPLLPRRHTEPMRVVDVRHTPGGPFVHLHYSLR</sequence>
<dbReference type="Pfam" id="PF01872">
    <property type="entry name" value="RibD_C"/>
    <property type="match status" value="1"/>
</dbReference>
<evidence type="ECO:0000259" key="1">
    <source>
        <dbReference type="Pfam" id="PF01872"/>
    </source>
</evidence>
<dbReference type="PANTHER" id="PTHR38011:SF11">
    <property type="entry name" value="2,5-DIAMINO-6-RIBOSYLAMINO-4(3H)-PYRIMIDINONE 5'-PHOSPHATE REDUCTASE"/>
    <property type="match status" value="1"/>
</dbReference>
<dbReference type="SUPFAM" id="SSF53597">
    <property type="entry name" value="Dihydrofolate reductase-like"/>
    <property type="match status" value="1"/>
</dbReference>
<dbReference type="EMBL" id="JAIEZQ010000001">
    <property type="protein sequence ID" value="MBY9073628.1"/>
    <property type="molecule type" value="Genomic_DNA"/>
</dbReference>
<evidence type="ECO:0000313" key="3">
    <source>
        <dbReference type="Proteomes" id="UP000754710"/>
    </source>
</evidence>